<dbReference type="KEGG" id="nfl:COO91_01976"/>
<sequence>MKVEAVGSAVEVSHQYRPPNSGDSNTKIYVSGSIDNSKTFTLGGFAGTSSVPDAEVSKIYKPMLKAALAAAKKSGATDASAPTNYFSGKVAEVVKKASSGTETRYGQEYYKFKL</sequence>
<feature type="region of interest" description="Disordered" evidence="1">
    <location>
        <begin position="1"/>
        <end position="25"/>
    </location>
</feature>
<dbReference type="AlphaFoldDB" id="A0A2K8SKZ1"/>
<dbReference type="Proteomes" id="UP000232003">
    <property type="component" value="Chromosome"/>
</dbReference>
<protein>
    <submittedName>
        <fullName evidence="2">Uncharacterized protein</fullName>
    </submittedName>
</protein>
<gene>
    <name evidence="2" type="ORF">COO91_01976</name>
</gene>
<keyword evidence="3" id="KW-1185">Reference proteome</keyword>
<organism evidence="2 3">
    <name type="scientific">Nostoc flagelliforme CCNUN1</name>
    <dbReference type="NCBI Taxonomy" id="2038116"/>
    <lineage>
        <taxon>Bacteria</taxon>
        <taxon>Bacillati</taxon>
        <taxon>Cyanobacteriota</taxon>
        <taxon>Cyanophyceae</taxon>
        <taxon>Nostocales</taxon>
        <taxon>Nostocaceae</taxon>
        <taxon>Nostoc</taxon>
    </lineage>
</organism>
<evidence type="ECO:0000313" key="2">
    <source>
        <dbReference type="EMBL" id="AUB36077.1"/>
    </source>
</evidence>
<evidence type="ECO:0000256" key="1">
    <source>
        <dbReference type="SAM" id="MobiDB-lite"/>
    </source>
</evidence>
<accession>A0A2K8SKZ1</accession>
<reference evidence="2 3" key="1">
    <citation type="submission" date="2017-11" db="EMBL/GenBank/DDBJ databases">
        <title>Complete genome of a free-living desiccation-tolerant cyanobacterium and its photosynthetic adaptation to extreme terrestrial habitat.</title>
        <authorList>
            <person name="Shang J."/>
        </authorList>
    </citation>
    <scope>NUCLEOTIDE SEQUENCE [LARGE SCALE GENOMIC DNA]</scope>
    <source>
        <strain evidence="2 3">CCNUN1</strain>
    </source>
</reference>
<proteinExistence type="predicted"/>
<name>A0A2K8SKZ1_9NOSO</name>
<evidence type="ECO:0000313" key="3">
    <source>
        <dbReference type="Proteomes" id="UP000232003"/>
    </source>
</evidence>
<dbReference type="EMBL" id="CP024785">
    <property type="protein sequence ID" value="AUB36077.1"/>
    <property type="molecule type" value="Genomic_DNA"/>
</dbReference>